<dbReference type="GO" id="GO:0004527">
    <property type="term" value="F:exonuclease activity"/>
    <property type="evidence" value="ECO:0007669"/>
    <property type="project" value="UniProtKB-KW"/>
</dbReference>
<reference evidence="3 4" key="1">
    <citation type="submission" date="2018-05" db="EMBL/GenBank/DDBJ databases">
        <title>Vibrio limimaris sp. nov., isolated from marine sediment.</title>
        <authorList>
            <person name="Li C.-M."/>
        </authorList>
    </citation>
    <scope>NUCLEOTIDE SEQUENCE [LARGE SCALE GENOMIC DNA]</scope>
    <source>
        <strain evidence="3 4">E4404</strain>
    </source>
</reference>
<feature type="chain" id="PRO_5015488704" evidence="1">
    <location>
        <begin position="19"/>
        <end position="284"/>
    </location>
</feature>
<keyword evidence="3" id="KW-0378">Hydrolase</keyword>
<dbReference type="OrthoDB" id="9793162at2"/>
<dbReference type="NCBIfam" id="NF003840">
    <property type="entry name" value="PRK05421.1-2"/>
    <property type="match status" value="1"/>
</dbReference>
<feature type="domain" description="Endonuclease/exonuclease/phosphatase" evidence="2">
    <location>
        <begin position="65"/>
        <end position="270"/>
    </location>
</feature>
<dbReference type="Gene3D" id="3.60.10.10">
    <property type="entry name" value="Endonuclease/exonuclease/phosphatase"/>
    <property type="match status" value="1"/>
</dbReference>
<comment type="caution">
    <text evidence="3">The sequence shown here is derived from an EMBL/GenBank/DDBJ whole genome shotgun (WGS) entry which is preliminary data.</text>
</comment>
<protein>
    <submittedName>
        <fullName evidence="3">Endonuclease/exonuclease/phosphatase family protein</fullName>
    </submittedName>
</protein>
<keyword evidence="3" id="KW-0540">Nuclease</keyword>
<dbReference type="InterPro" id="IPR036691">
    <property type="entry name" value="Endo/exonu/phosph_ase_sf"/>
</dbReference>
<evidence type="ECO:0000259" key="2">
    <source>
        <dbReference type="Pfam" id="PF03372"/>
    </source>
</evidence>
<name>A0A2U3BCJ6_9VIBR</name>
<keyword evidence="3" id="KW-0255">Endonuclease</keyword>
<keyword evidence="1" id="KW-0732">Signal</keyword>
<dbReference type="AlphaFoldDB" id="A0A2U3BCJ6"/>
<evidence type="ECO:0000313" key="3">
    <source>
        <dbReference type="EMBL" id="PWI34454.1"/>
    </source>
</evidence>
<gene>
    <name evidence="3" type="ORF">DI392_04910</name>
</gene>
<evidence type="ECO:0000256" key="1">
    <source>
        <dbReference type="SAM" id="SignalP"/>
    </source>
</evidence>
<dbReference type="InterPro" id="IPR005135">
    <property type="entry name" value="Endo/exonuclease/phosphatase"/>
</dbReference>
<evidence type="ECO:0000313" key="4">
    <source>
        <dbReference type="Proteomes" id="UP000245362"/>
    </source>
</evidence>
<dbReference type="EMBL" id="QFWT01000002">
    <property type="protein sequence ID" value="PWI34454.1"/>
    <property type="molecule type" value="Genomic_DNA"/>
</dbReference>
<keyword evidence="4" id="KW-1185">Reference proteome</keyword>
<accession>A0A2U3BCJ6</accession>
<dbReference type="GO" id="GO:0004519">
    <property type="term" value="F:endonuclease activity"/>
    <property type="evidence" value="ECO:0007669"/>
    <property type="project" value="UniProtKB-KW"/>
</dbReference>
<sequence>MKKLIVAFLFLLSGSYIAFQVVFDVPESPLLMIRQPHGVWQKTGQCYQSSPVKGIDNQGTLQALVWNIYKENRPGWQQELNHLSDSASLVLLQESSLKDEFTGWLDKKNWVSTHVSAFDALNVSAGVINLSRTLPQAVCAYTQMEPWLRLPKSALFSLYPLSDGRSLAVINVHAVNFTLGIDEYSEQLQTLRELALEHTGPVLVAGDFNSWSSSRTEQLREDMGRLGLKEVHFEPDHRTEVLTGYKLDHLFFRGMELIKAEAPMTSASDHNPLVVSFRLAEPLP</sequence>
<dbReference type="NCBIfam" id="NF003842">
    <property type="entry name" value="PRK05421.1-4"/>
    <property type="match status" value="1"/>
</dbReference>
<dbReference type="Pfam" id="PF03372">
    <property type="entry name" value="Exo_endo_phos"/>
    <property type="match status" value="1"/>
</dbReference>
<dbReference type="Proteomes" id="UP000245362">
    <property type="component" value="Unassembled WGS sequence"/>
</dbReference>
<feature type="signal peptide" evidence="1">
    <location>
        <begin position="1"/>
        <end position="18"/>
    </location>
</feature>
<keyword evidence="3" id="KW-0269">Exonuclease</keyword>
<organism evidence="3 4">
    <name type="scientific">Vibrio albus</name>
    <dbReference type="NCBI Taxonomy" id="2200953"/>
    <lineage>
        <taxon>Bacteria</taxon>
        <taxon>Pseudomonadati</taxon>
        <taxon>Pseudomonadota</taxon>
        <taxon>Gammaproteobacteria</taxon>
        <taxon>Vibrionales</taxon>
        <taxon>Vibrionaceae</taxon>
        <taxon>Vibrio</taxon>
    </lineage>
</organism>
<proteinExistence type="predicted"/>
<dbReference type="SUPFAM" id="SSF56219">
    <property type="entry name" value="DNase I-like"/>
    <property type="match status" value="1"/>
</dbReference>
<dbReference type="RefSeq" id="WP_109318790.1">
    <property type="nucleotide sequence ID" value="NZ_QFWT01000002.1"/>
</dbReference>